<dbReference type="Proteomes" id="UP000248044">
    <property type="component" value="Chromosome"/>
</dbReference>
<organism evidence="1 2">
    <name type="scientific">Acidianus brierleyi</name>
    <dbReference type="NCBI Taxonomy" id="41673"/>
    <lineage>
        <taxon>Archaea</taxon>
        <taxon>Thermoproteota</taxon>
        <taxon>Thermoprotei</taxon>
        <taxon>Sulfolobales</taxon>
        <taxon>Sulfolobaceae</taxon>
        <taxon>Acidianus</taxon>
    </lineage>
</organism>
<dbReference type="KEGG" id="abri:DFR85_06930"/>
<sequence>MLGENSAKKKLVLDLINGKTIAIPLDTNITIIITVKNNKIKKKVYFKNTRNISKEYRDLVIFPIFITI</sequence>
<dbReference type="RefSeq" id="WP_110270249.1">
    <property type="nucleotide sequence ID" value="NZ_CP029289.2"/>
</dbReference>
<keyword evidence="2" id="KW-1185">Reference proteome</keyword>
<reference evidence="1 2" key="1">
    <citation type="submission" date="2018-05" db="EMBL/GenBank/DDBJ databases">
        <title>Complete Genome Sequences of Extremely Thermoacidophilic, Metal-Mobilizing Type-Strain Members of the Archaeal Family Sulfolobaceae: Acidianus brierleyi DSM-1651T, Acidianus sulfidivorans DSM-18786T, Metallosphaera hakonensis DSM-7519T, and Metallosphaera prunae DSM-10039T.</title>
        <authorList>
            <person name="Counts J.A."/>
            <person name="Kelly R.M."/>
        </authorList>
    </citation>
    <scope>NUCLEOTIDE SEQUENCE [LARGE SCALE GENOMIC DNA]</scope>
    <source>
        <strain evidence="1 2">DSM 1651</strain>
    </source>
</reference>
<dbReference type="EMBL" id="CP029289">
    <property type="protein sequence ID" value="AWR94368.1"/>
    <property type="molecule type" value="Genomic_DNA"/>
</dbReference>
<name>A0A2U9IE89_9CREN</name>
<evidence type="ECO:0000313" key="2">
    <source>
        <dbReference type="Proteomes" id="UP000248044"/>
    </source>
</evidence>
<accession>A0A2U9IE89</accession>
<gene>
    <name evidence="1" type="ORF">DFR85_06930</name>
</gene>
<dbReference type="AlphaFoldDB" id="A0A2U9IE89"/>
<proteinExistence type="predicted"/>
<dbReference type="GeneID" id="36831876"/>
<evidence type="ECO:0000313" key="1">
    <source>
        <dbReference type="EMBL" id="AWR94368.1"/>
    </source>
</evidence>
<protein>
    <submittedName>
        <fullName evidence="1">Uncharacterized protein</fullName>
    </submittedName>
</protein>